<accession>A0ABU7VSG0</accession>
<dbReference type="Pfam" id="PF03352">
    <property type="entry name" value="Adenine_glyco"/>
    <property type="match status" value="1"/>
</dbReference>
<dbReference type="SUPFAM" id="SSF48150">
    <property type="entry name" value="DNA-glycosylase"/>
    <property type="match status" value="1"/>
</dbReference>
<keyword evidence="1" id="KW-0326">Glycosidase</keyword>
<dbReference type="GO" id="GO:0008725">
    <property type="term" value="F:DNA-3-methyladenine glycosylase activity"/>
    <property type="evidence" value="ECO:0007669"/>
    <property type="project" value="UniProtKB-EC"/>
</dbReference>
<comment type="caution">
    <text evidence="1">The sequence shown here is derived from an EMBL/GenBank/DDBJ whole genome shotgun (WGS) entry which is preliminary data.</text>
</comment>
<dbReference type="PANTHER" id="PTHR30037">
    <property type="entry name" value="DNA-3-METHYLADENINE GLYCOSYLASE 1"/>
    <property type="match status" value="1"/>
</dbReference>
<dbReference type="InterPro" id="IPR005019">
    <property type="entry name" value="Adenine_glyco"/>
</dbReference>
<gene>
    <name evidence="1" type="ORF">V3851_12800</name>
</gene>
<protein>
    <submittedName>
        <fullName evidence="1">DNA-3-methyladenine glycosylase I</fullName>
        <ecNumber evidence="1">3.2.2.20</ecNumber>
    </submittedName>
</protein>
<dbReference type="InterPro" id="IPR004597">
    <property type="entry name" value="Tag"/>
</dbReference>
<dbReference type="Proteomes" id="UP001306950">
    <property type="component" value="Unassembled WGS sequence"/>
</dbReference>
<dbReference type="EC" id="3.2.2.20" evidence="1"/>
<dbReference type="PANTHER" id="PTHR30037:SF4">
    <property type="entry name" value="DNA-3-METHYLADENINE GLYCOSYLASE I"/>
    <property type="match status" value="1"/>
</dbReference>
<dbReference type="NCBIfam" id="TIGR00624">
    <property type="entry name" value="tag"/>
    <property type="match status" value="1"/>
</dbReference>
<keyword evidence="2" id="KW-1185">Reference proteome</keyword>
<reference evidence="1 2" key="1">
    <citation type="submission" date="2024-02" db="EMBL/GenBank/DDBJ databases">
        <title>A nitrogen-fixing paenibacillus bacterium.</title>
        <authorList>
            <person name="Zhang W.L."/>
            <person name="Chen S.F."/>
        </authorList>
    </citation>
    <scope>NUCLEOTIDE SEQUENCE [LARGE SCALE GENOMIC DNA]</scope>
    <source>
        <strain evidence="1 2">M1</strain>
    </source>
</reference>
<dbReference type="RefSeq" id="WP_331846924.1">
    <property type="nucleotide sequence ID" value="NZ_JAZHPZ010000005.1"/>
</dbReference>
<evidence type="ECO:0000313" key="2">
    <source>
        <dbReference type="Proteomes" id="UP001306950"/>
    </source>
</evidence>
<dbReference type="EMBL" id="JAZHPZ010000005">
    <property type="protein sequence ID" value="MEF2966712.1"/>
    <property type="molecule type" value="Genomic_DNA"/>
</dbReference>
<dbReference type="InterPro" id="IPR052891">
    <property type="entry name" value="DNA-3mA_glycosylase"/>
</dbReference>
<dbReference type="InterPro" id="IPR011257">
    <property type="entry name" value="DNA_glycosylase"/>
</dbReference>
<dbReference type="Gene3D" id="1.10.340.30">
    <property type="entry name" value="Hypothetical protein, domain 2"/>
    <property type="match status" value="1"/>
</dbReference>
<keyword evidence="1" id="KW-0378">Hydrolase</keyword>
<name>A0ABU7VSG0_9BACL</name>
<evidence type="ECO:0000313" key="1">
    <source>
        <dbReference type="EMBL" id="MEF2966712.1"/>
    </source>
</evidence>
<proteinExistence type="predicted"/>
<sequence>MQENVTRCSWAGTDPLYVAYHDEEWGKPLYDDQKLFELLMLEGMQAGLSWFTILKKRENFREAFDRFDPRVIAEYGPDKVEELMQNPGIIRNRLKIQAVITNARVYLGIVEERGSFADYLWSFVDGKPIDNHRERTSDVPASTPLSDAMSKALKKKGMKFVGSTIIYAFMQSSGMVNDHTVDCICRKIG</sequence>
<organism evidence="1 2">
    <name type="scientific">Paenibacillus haidiansis</name>
    <dbReference type="NCBI Taxonomy" id="1574488"/>
    <lineage>
        <taxon>Bacteria</taxon>
        <taxon>Bacillati</taxon>
        <taxon>Bacillota</taxon>
        <taxon>Bacilli</taxon>
        <taxon>Bacillales</taxon>
        <taxon>Paenibacillaceae</taxon>
        <taxon>Paenibacillus</taxon>
    </lineage>
</organism>